<dbReference type="PANTHER" id="PTHR47027">
    <property type="entry name" value="REVERSE TRANSCRIPTASE DOMAIN-CONTAINING PROTEIN"/>
    <property type="match status" value="1"/>
</dbReference>
<comment type="caution">
    <text evidence="1">The sequence shown here is derived from an EMBL/GenBank/DDBJ whole genome shotgun (WGS) entry which is preliminary data.</text>
</comment>
<gene>
    <name evidence="1" type="ORF">ANN_15247</name>
</gene>
<protein>
    <submittedName>
        <fullName evidence="1">Uncharacterized protein</fullName>
    </submittedName>
</protein>
<evidence type="ECO:0000313" key="2">
    <source>
        <dbReference type="Proteomes" id="UP001148838"/>
    </source>
</evidence>
<organism evidence="1 2">
    <name type="scientific">Periplaneta americana</name>
    <name type="common">American cockroach</name>
    <name type="synonym">Blatta americana</name>
    <dbReference type="NCBI Taxonomy" id="6978"/>
    <lineage>
        <taxon>Eukaryota</taxon>
        <taxon>Metazoa</taxon>
        <taxon>Ecdysozoa</taxon>
        <taxon>Arthropoda</taxon>
        <taxon>Hexapoda</taxon>
        <taxon>Insecta</taxon>
        <taxon>Pterygota</taxon>
        <taxon>Neoptera</taxon>
        <taxon>Polyneoptera</taxon>
        <taxon>Dictyoptera</taxon>
        <taxon>Blattodea</taxon>
        <taxon>Blattoidea</taxon>
        <taxon>Blattidae</taxon>
        <taxon>Blattinae</taxon>
        <taxon>Periplaneta</taxon>
    </lineage>
</organism>
<evidence type="ECO:0000313" key="1">
    <source>
        <dbReference type="EMBL" id="KAJ4432990.1"/>
    </source>
</evidence>
<dbReference type="Proteomes" id="UP001148838">
    <property type="component" value="Unassembled WGS sequence"/>
</dbReference>
<dbReference type="EMBL" id="JAJSOF020000027">
    <property type="protein sequence ID" value="KAJ4432990.1"/>
    <property type="molecule type" value="Genomic_DNA"/>
</dbReference>
<reference evidence="1 2" key="1">
    <citation type="journal article" date="2022" name="Allergy">
        <title>Genome assembly and annotation of Periplaneta americana reveal a comprehensive cockroach allergen profile.</title>
        <authorList>
            <person name="Wang L."/>
            <person name="Xiong Q."/>
            <person name="Saelim N."/>
            <person name="Wang L."/>
            <person name="Nong W."/>
            <person name="Wan A.T."/>
            <person name="Shi M."/>
            <person name="Liu X."/>
            <person name="Cao Q."/>
            <person name="Hui J.H.L."/>
            <person name="Sookrung N."/>
            <person name="Leung T.F."/>
            <person name="Tungtrongchitr A."/>
            <person name="Tsui S.K.W."/>
        </authorList>
    </citation>
    <scope>NUCLEOTIDE SEQUENCE [LARGE SCALE GENOMIC DNA]</scope>
    <source>
        <strain evidence="1">PWHHKU_190912</strain>
    </source>
</reference>
<proteinExistence type="predicted"/>
<dbReference type="PANTHER" id="PTHR47027:SF20">
    <property type="entry name" value="REVERSE TRANSCRIPTASE-LIKE PROTEIN WITH RNA-DIRECTED DNA POLYMERASE DOMAIN"/>
    <property type="match status" value="1"/>
</dbReference>
<keyword evidence="2" id="KW-1185">Reference proteome</keyword>
<accession>A0ABQ8SHQ1</accession>
<sequence length="245" mass="28723">MTALSIPNDWLASNYTRTHRHTASQSVIPMDRSEERGCWLFNDAVSTTRLFSVDEIGYSEMVFGEISRGFAIDYLAFKLRLGKTSEKPNQVISPSEDRTAPERNFRPAGKRLNRLIHAGGFMYVLQKNTRTRIYKTLARPILCFGSEAWTIRNIDSQRLTAAEMRFVRRTAGYTRLDHIRNFDIMKELQIEPITEYLKKYRQSWRSHIIRMPRSRIPRQILNYHPVGKRSLGTPFKRWQETVKGH</sequence>
<name>A0ABQ8SHQ1_PERAM</name>